<dbReference type="CDD" id="cd00637">
    <property type="entry name" value="7tm_classA_rhodopsin-like"/>
    <property type="match status" value="1"/>
</dbReference>
<feature type="transmembrane region" description="Helical" evidence="10">
    <location>
        <begin position="246"/>
        <end position="270"/>
    </location>
</feature>
<evidence type="ECO:0000256" key="8">
    <source>
        <dbReference type="ARBA" id="ARBA00023224"/>
    </source>
</evidence>
<feature type="compositionally biased region" description="Basic residues" evidence="9">
    <location>
        <begin position="445"/>
        <end position="458"/>
    </location>
</feature>
<evidence type="ECO:0000259" key="11">
    <source>
        <dbReference type="PROSITE" id="PS50262"/>
    </source>
</evidence>
<dbReference type="AlphaFoldDB" id="A0AAN5IE30"/>
<keyword evidence="4 10" id="KW-1133">Transmembrane helix</keyword>
<organism evidence="12 13">
    <name type="scientific">Pristionchus mayeri</name>
    <dbReference type="NCBI Taxonomy" id="1317129"/>
    <lineage>
        <taxon>Eukaryota</taxon>
        <taxon>Metazoa</taxon>
        <taxon>Ecdysozoa</taxon>
        <taxon>Nematoda</taxon>
        <taxon>Chromadorea</taxon>
        <taxon>Rhabditida</taxon>
        <taxon>Rhabditina</taxon>
        <taxon>Diplogasteromorpha</taxon>
        <taxon>Diplogasteroidea</taxon>
        <taxon>Neodiplogasteridae</taxon>
        <taxon>Pristionchus</taxon>
    </lineage>
</organism>
<dbReference type="SUPFAM" id="SSF81321">
    <property type="entry name" value="Family A G protein-coupled receptor-like"/>
    <property type="match status" value="1"/>
</dbReference>
<evidence type="ECO:0000313" key="12">
    <source>
        <dbReference type="EMBL" id="GMR62967.1"/>
    </source>
</evidence>
<feature type="transmembrane region" description="Helical" evidence="10">
    <location>
        <begin position="187"/>
        <end position="211"/>
    </location>
</feature>
<keyword evidence="5" id="KW-0297">G-protein coupled receptor</keyword>
<keyword evidence="3 10" id="KW-0812">Transmembrane</keyword>
<comment type="subcellular location">
    <subcellularLocation>
        <location evidence="1">Cell membrane</location>
        <topology evidence="1">Multi-pass membrane protein</topology>
    </subcellularLocation>
</comment>
<evidence type="ECO:0000313" key="13">
    <source>
        <dbReference type="Proteomes" id="UP001328107"/>
    </source>
</evidence>
<dbReference type="PROSITE" id="PS50262">
    <property type="entry name" value="G_PROTEIN_RECEP_F1_2"/>
    <property type="match status" value="1"/>
</dbReference>
<sequence>MSTVEYVADEDTIAEVAIRVQTSASLRTSTAIILTALLTASYLLNAILLVTILFYRKLRARLLYLFFVHLAGLNIVTLTFTVLFALIYVANGDWTMGTGACRMTAMMQQFTQIYTFFSLILMAVERTIVIASSPKQPLFTPLRSLIFHVALIAIALALTLPVVTPAIPVKTFAFRYVCAIGSGSPIAFTATSLLLFIGCFLVFLICSGAILARKTQKRNLPVRPADYSAFIQFTRQTQENASHGKLVLLLIAVFILLCAPYAILCFYYQIRNSAELLRSMVAMEMPADADTLITWISFLFPLFAPIIIFCWCSDIWPNVKEILCCKSTELPTLSYYTGTKGPMTSANVMTLVATADGLQLKMAPVPMDAANKVRQLTMVPVLTPQQPIAQPAPVTRISEPVERIRYSPPPARTHRATERMTVHPPNFIPSEEDDDDLFDYEPRRTPARKTHIPTKKTTSKAPSLASNSSGATTSRTQPRRPRAVRDASEARKGAAGRRAAPRGAGGVKRASRPL</sequence>
<evidence type="ECO:0000256" key="5">
    <source>
        <dbReference type="ARBA" id="ARBA00023040"/>
    </source>
</evidence>
<dbReference type="Gene3D" id="1.20.1070.10">
    <property type="entry name" value="Rhodopsin 7-helix transmembrane proteins"/>
    <property type="match status" value="1"/>
</dbReference>
<keyword evidence="7" id="KW-0675">Receptor</keyword>
<evidence type="ECO:0000256" key="10">
    <source>
        <dbReference type="SAM" id="Phobius"/>
    </source>
</evidence>
<evidence type="ECO:0000256" key="2">
    <source>
        <dbReference type="ARBA" id="ARBA00022475"/>
    </source>
</evidence>
<keyword evidence="8" id="KW-0807">Transducer</keyword>
<dbReference type="GO" id="GO:0005886">
    <property type="term" value="C:plasma membrane"/>
    <property type="evidence" value="ECO:0007669"/>
    <property type="project" value="UniProtKB-SubCell"/>
</dbReference>
<reference evidence="13" key="1">
    <citation type="submission" date="2022-10" db="EMBL/GenBank/DDBJ databases">
        <title>Genome assembly of Pristionchus species.</title>
        <authorList>
            <person name="Yoshida K."/>
            <person name="Sommer R.J."/>
        </authorList>
    </citation>
    <scope>NUCLEOTIDE SEQUENCE [LARGE SCALE GENOMIC DNA]</scope>
    <source>
        <strain evidence="13">RS5460</strain>
    </source>
</reference>
<feature type="transmembrane region" description="Helical" evidence="10">
    <location>
        <begin position="292"/>
        <end position="312"/>
    </location>
</feature>
<feature type="transmembrane region" description="Helical" evidence="10">
    <location>
        <begin position="145"/>
        <end position="167"/>
    </location>
</feature>
<dbReference type="GO" id="GO:0043005">
    <property type="term" value="C:neuron projection"/>
    <property type="evidence" value="ECO:0007669"/>
    <property type="project" value="TreeGrafter"/>
</dbReference>
<dbReference type="PANTHER" id="PTHR24229:SF40">
    <property type="entry name" value="ALLATOSTATIN C RECEPTOR 1-RELATED"/>
    <property type="match status" value="1"/>
</dbReference>
<proteinExistence type="predicted"/>
<feature type="transmembrane region" description="Helical" evidence="10">
    <location>
        <begin position="110"/>
        <end position="133"/>
    </location>
</feature>
<feature type="region of interest" description="Disordered" evidence="9">
    <location>
        <begin position="406"/>
        <end position="514"/>
    </location>
</feature>
<feature type="compositionally biased region" description="Polar residues" evidence="9">
    <location>
        <begin position="459"/>
        <end position="476"/>
    </location>
</feature>
<dbReference type="Proteomes" id="UP001328107">
    <property type="component" value="Unassembled WGS sequence"/>
</dbReference>
<dbReference type="PANTHER" id="PTHR24229">
    <property type="entry name" value="NEUROPEPTIDES RECEPTOR"/>
    <property type="match status" value="1"/>
</dbReference>
<evidence type="ECO:0000256" key="6">
    <source>
        <dbReference type="ARBA" id="ARBA00023136"/>
    </source>
</evidence>
<accession>A0AAN5IE30</accession>
<protein>
    <recommendedName>
        <fullName evidence="11">G-protein coupled receptors family 1 profile domain-containing protein</fullName>
    </recommendedName>
</protein>
<feature type="transmembrane region" description="Helical" evidence="10">
    <location>
        <begin position="62"/>
        <end position="90"/>
    </location>
</feature>
<dbReference type="Pfam" id="PF00001">
    <property type="entry name" value="7tm_1"/>
    <property type="match status" value="1"/>
</dbReference>
<comment type="caution">
    <text evidence="12">The sequence shown here is derived from an EMBL/GenBank/DDBJ whole genome shotgun (WGS) entry which is preliminary data.</text>
</comment>
<dbReference type="InterPro" id="IPR017452">
    <property type="entry name" value="GPCR_Rhodpsn_7TM"/>
</dbReference>
<keyword evidence="6 10" id="KW-0472">Membrane</keyword>
<evidence type="ECO:0000256" key="9">
    <source>
        <dbReference type="SAM" id="MobiDB-lite"/>
    </source>
</evidence>
<gene>
    <name evidence="12" type="ORF">PMAYCL1PPCAC_33162</name>
</gene>
<evidence type="ECO:0000256" key="4">
    <source>
        <dbReference type="ARBA" id="ARBA00022989"/>
    </source>
</evidence>
<feature type="compositionally biased region" description="Basic and acidic residues" evidence="9">
    <location>
        <begin position="483"/>
        <end position="492"/>
    </location>
</feature>
<feature type="compositionally biased region" description="Acidic residues" evidence="9">
    <location>
        <begin position="430"/>
        <end position="439"/>
    </location>
</feature>
<keyword evidence="13" id="KW-1185">Reference proteome</keyword>
<keyword evidence="2" id="KW-1003">Cell membrane</keyword>
<evidence type="ECO:0000256" key="1">
    <source>
        <dbReference type="ARBA" id="ARBA00004651"/>
    </source>
</evidence>
<dbReference type="EMBL" id="BTRK01000006">
    <property type="protein sequence ID" value="GMR62967.1"/>
    <property type="molecule type" value="Genomic_DNA"/>
</dbReference>
<feature type="transmembrane region" description="Helical" evidence="10">
    <location>
        <begin position="31"/>
        <end position="55"/>
    </location>
</feature>
<evidence type="ECO:0000256" key="3">
    <source>
        <dbReference type="ARBA" id="ARBA00022692"/>
    </source>
</evidence>
<dbReference type="InterPro" id="IPR000276">
    <property type="entry name" value="GPCR_Rhodpsn"/>
</dbReference>
<dbReference type="GO" id="GO:0042277">
    <property type="term" value="F:peptide binding"/>
    <property type="evidence" value="ECO:0007669"/>
    <property type="project" value="TreeGrafter"/>
</dbReference>
<dbReference type="GO" id="GO:0004930">
    <property type="term" value="F:G protein-coupled receptor activity"/>
    <property type="evidence" value="ECO:0007669"/>
    <property type="project" value="UniProtKB-KW"/>
</dbReference>
<name>A0AAN5IE30_9BILA</name>
<evidence type="ECO:0000256" key="7">
    <source>
        <dbReference type="ARBA" id="ARBA00023170"/>
    </source>
</evidence>
<feature type="domain" description="G-protein coupled receptors family 1 profile" evidence="11">
    <location>
        <begin position="44"/>
        <end position="308"/>
    </location>
</feature>